<dbReference type="PROSITE" id="PS51892">
    <property type="entry name" value="SUBTILASE"/>
    <property type="match status" value="1"/>
</dbReference>
<evidence type="ECO:0000256" key="7">
    <source>
        <dbReference type="SAM" id="Phobius"/>
    </source>
</evidence>
<feature type="active site" description="Charge relay system" evidence="4 5">
    <location>
        <position position="523"/>
    </location>
</feature>
<feature type="domain" description="Peptidase S8/S53" evidence="8">
    <location>
        <begin position="461"/>
        <end position="896"/>
    </location>
</feature>
<dbReference type="InterPro" id="IPR051048">
    <property type="entry name" value="Peptidase_S8/S53_subtilisin"/>
</dbReference>
<keyword evidence="10" id="KW-1185">Reference proteome</keyword>
<evidence type="ECO:0000259" key="8">
    <source>
        <dbReference type="Pfam" id="PF00082"/>
    </source>
</evidence>
<accession>D2VFD0</accession>
<sequence>MDRSTATVELHQLHHHQQHQEEHQQQQQYYTLNKKKKRNLLLLIILSLFGASLLLVLAFPLMRKLFHHHFGHQQEHHNGMMDSNQQHHYFHRKHGSPDGLFHRQHSPQGAHPNPFKEFSQHQHHHDRHYNSIHLKNRQIHIPSTDDHFKRFGNSHHSQSQQFSSSIIKLFRSALSIFSSEKNENFGAKTTRSLNEKGEMMQTFLLHFKKNYDKVGAQRQATTRSNAEGKDEVFEAWLEKGLKQFNVRLGHYIPHRTFMISGSENNVWRAREWINSELSELSWFESLFEESEACWIGPVESKDKSVSDDILEVHLDKTVAVERIMRGDAPYDDAFRYMTRKLLANNDKGRDVHFIVTANVAKHESKEELEKSELLNANSEIMQRLKKHDIVNVQAVSNSKIAIGVNGHKDAMNVAQDLREHGLIHWVEVKTPTTTHGKYSNGLVQSYKKPTEKPIWNMGITGQGQVIGVGDTGVDYYHCFFYDENNEPPFQTTLAGASATTTSAHRKFKSFWAYMDKIDSEQGHGTHVTGIAAGKAHTSSNPTTMQEHNAVAQDAKLAFMDAGCDTDSCKCPADVLCECDMKDGKICPKKFGVVYLPLDLYESYFPYFYQNGARVVSSSWGTGFFKDFGFGYSTNSREIDMFAWEKKDFLPVFAAGNSGGVFGYASLTSEAESKNGVSVGASLSTYQSFEQTVNLTSTQLIIDRLRIELYQRFCQKSSDLYDADKCTAAQKFTTVDDCCNNGGKCTTISSACCGVQTFSPFTTIGFRCCPDCIRLEMKEHPEYYSQENLAVFTARGPTLDNRIKPDIVTVGEKILSARSAGTTSDRKCGASEFKKIEDQMIYHEGTSMAAPLAASAIALIRQYYQEGYLSGAKDPAKGFNPSAALVKATLIHSAKPLTGYVHLLSKHMYWPLQYKEGHTFALQSTYMQGFGHIDLSNVMDKSMNLYIPNKEDAQLSTGQAHQYCLNVKSQATNPLKVTIVWTDPPSSPAAKIHLVNDLDLVVVTPSGDKLFGNGGKSSVKQTRDEPDQLNNVEQVEMETTDPVGKYNIIVRGNAVTKGPQPYAIVITGDFELTSGCAAYSFIPYAYLAERVQTYSNLSIAFGILSVICIPALAFLLPPLVKVIDLQTLVKTQEPMSILETMTILN</sequence>
<dbReference type="OMA" id="YHEGTSM"/>
<gene>
    <name evidence="9" type="ORF">NAEGRDRAFT_79742</name>
</gene>
<feature type="active site" description="Charge relay system" evidence="4 5">
    <location>
        <position position="846"/>
    </location>
</feature>
<evidence type="ECO:0000313" key="9">
    <source>
        <dbReference type="EMBL" id="EFC44349.1"/>
    </source>
</evidence>
<dbReference type="SUPFAM" id="SSF49785">
    <property type="entry name" value="Galactose-binding domain-like"/>
    <property type="match status" value="1"/>
</dbReference>
<evidence type="ECO:0000256" key="3">
    <source>
        <dbReference type="ARBA" id="ARBA00022825"/>
    </source>
</evidence>
<dbReference type="PANTHER" id="PTHR43399">
    <property type="entry name" value="SUBTILISIN-RELATED"/>
    <property type="match status" value="1"/>
</dbReference>
<feature type="transmembrane region" description="Helical" evidence="7">
    <location>
        <begin position="40"/>
        <end position="62"/>
    </location>
</feature>
<evidence type="ECO:0000256" key="4">
    <source>
        <dbReference type="PIRSR" id="PIRSR615500-1"/>
    </source>
</evidence>
<proteinExistence type="inferred from homology"/>
<dbReference type="PROSITE" id="PS00137">
    <property type="entry name" value="SUBTILASE_HIS"/>
    <property type="match status" value="1"/>
</dbReference>
<dbReference type="GO" id="GO:0006508">
    <property type="term" value="P:proteolysis"/>
    <property type="evidence" value="ECO:0007669"/>
    <property type="project" value="UniProtKB-KW"/>
</dbReference>
<keyword evidence="3 5" id="KW-0720">Serine protease</keyword>
<dbReference type="GeneID" id="8848243"/>
<name>D2VFD0_NAEGR</name>
<evidence type="ECO:0000256" key="6">
    <source>
        <dbReference type="SAM" id="MobiDB-lite"/>
    </source>
</evidence>
<keyword evidence="7" id="KW-0812">Transmembrane</keyword>
<dbReference type="InterPro" id="IPR008979">
    <property type="entry name" value="Galactose-bd-like_sf"/>
</dbReference>
<dbReference type="InterPro" id="IPR036852">
    <property type="entry name" value="Peptidase_S8/S53_dom_sf"/>
</dbReference>
<dbReference type="OrthoDB" id="509353at2759"/>
<evidence type="ECO:0000313" key="10">
    <source>
        <dbReference type="Proteomes" id="UP000006671"/>
    </source>
</evidence>
<dbReference type="GO" id="GO:0004252">
    <property type="term" value="F:serine-type endopeptidase activity"/>
    <property type="evidence" value="ECO:0007669"/>
    <property type="project" value="UniProtKB-UniRule"/>
</dbReference>
<keyword evidence="2 5" id="KW-0378">Hydrolase</keyword>
<dbReference type="Gene3D" id="2.60.120.380">
    <property type="match status" value="1"/>
</dbReference>
<dbReference type="Gene3D" id="3.40.50.200">
    <property type="entry name" value="Peptidase S8/S53 domain"/>
    <property type="match status" value="1"/>
</dbReference>
<feature type="active site" description="Charge relay system" evidence="4 5">
    <location>
        <position position="470"/>
    </location>
</feature>
<dbReference type="InterPro" id="IPR022398">
    <property type="entry name" value="Peptidase_S8_His-AS"/>
</dbReference>
<evidence type="ECO:0000256" key="1">
    <source>
        <dbReference type="ARBA" id="ARBA00022670"/>
    </source>
</evidence>
<feature type="transmembrane region" description="Helical" evidence="7">
    <location>
        <begin position="1098"/>
        <end position="1119"/>
    </location>
</feature>
<comment type="similarity">
    <text evidence="5">Belongs to the peptidase S8 family.</text>
</comment>
<dbReference type="CDD" id="cd04842">
    <property type="entry name" value="Peptidases_S8_Kp43_protease"/>
    <property type="match status" value="1"/>
</dbReference>
<dbReference type="SUPFAM" id="SSF52743">
    <property type="entry name" value="Subtilisin-like"/>
    <property type="match status" value="1"/>
</dbReference>
<dbReference type="InParanoid" id="D2VFD0"/>
<dbReference type="InterPro" id="IPR034058">
    <property type="entry name" value="TagA/B/C/D_pept_dom"/>
</dbReference>
<dbReference type="InterPro" id="IPR000209">
    <property type="entry name" value="Peptidase_S8/S53_dom"/>
</dbReference>
<dbReference type="PANTHER" id="PTHR43399:SF5">
    <property type="entry name" value="PEPTIDASE S8 FAMILY WITH PROTEASE-ASSOCIATED DOMAIN"/>
    <property type="match status" value="1"/>
</dbReference>
<evidence type="ECO:0000256" key="5">
    <source>
        <dbReference type="PROSITE-ProRule" id="PRU01240"/>
    </source>
</evidence>
<dbReference type="Proteomes" id="UP000006671">
    <property type="component" value="Unassembled WGS sequence"/>
</dbReference>
<dbReference type="KEGG" id="ngr:NAEGRDRAFT_79742"/>
<evidence type="ECO:0000256" key="2">
    <source>
        <dbReference type="ARBA" id="ARBA00022801"/>
    </source>
</evidence>
<organism evidence="10">
    <name type="scientific">Naegleria gruberi</name>
    <name type="common">Amoeba</name>
    <dbReference type="NCBI Taxonomy" id="5762"/>
    <lineage>
        <taxon>Eukaryota</taxon>
        <taxon>Discoba</taxon>
        <taxon>Heterolobosea</taxon>
        <taxon>Tetramitia</taxon>
        <taxon>Eutetramitia</taxon>
        <taxon>Vahlkampfiidae</taxon>
        <taxon>Naegleria</taxon>
    </lineage>
</organism>
<keyword evidence="1 5" id="KW-0645">Protease</keyword>
<feature type="region of interest" description="Disordered" evidence="6">
    <location>
        <begin position="1"/>
        <end position="27"/>
    </location>
</feature>
<dbReference type="InterPro" id="IPR015500">
    <property type="entry name" value="Peptidase_S8_subtilisin-rel"/>
</dbReference>
<protein>
    <submittedName>
        <fullName evidence="9">Predicted protein</fullName>
    </submittedName>
</protein>
<dbReference type="PRINTS" id="PR00723">
    <property type="entry name" value="SUBTILISIN"/>
</dbReference>
<dbReference type="RefSeq" id="XP_002677093.1">
    <property type="nucleotide sequence ID" value="XM_002677047.1"/>
</dbReference>
<dbReference type="VEuPathDB" id="AmoebaDB:NAEGRDRAFT_79742"/>
<keyword evidence="7" id="KW-0472">Membrane</keyword>
<dbReference type="Pfam" id="PF00082">
    <property type="entry name" value="Peptidase_S8"/>
    <property type="match status" value="1"/>
</dbReference>
<dbReference type="AlphaFoldDB" id="D2VFD0"/>
<keyword evidence="7" id="KW-1133">Transmembrane helix</keyword>
<reference evidence="9 10" key="1">
    <citation type="journal article" date="2010" name="Cell">
        <title>The genome of Naegleria gruberi illuminates early eukaryotic versatility.</title>
        <authorList>
            <person name="Fritz-Laylin L.K."/>
            <person name="Prochnik S.E."/>
            <person name="Ginger M.L."/>
            <person name="Dacks J.B."/>
            <person name="Carpenter M.L."/>
            <person name="Field M.C."/>
            <person name="Kuo A."/>
            <person name="Paredez A."/>
            <person name="Chapman J."/>
            <person name="Pham J."/>
            <person name="Shu S."/>
            <person name="Neupane R."/>
            <person name="Cipriano M."/>
            <person name="Mancuso J."/>
            <person name="Tu H."/>
            <person name="Salamov A."/>
            <person name="Lindquist E."/>
            <person name="Shapiro H."/>
            <person name="Lucas S."/>
            <person name="Grigoriev I.V."/>
            <person name="Cande W.Z."/>
            <person name="Fulton C."/>
            <person name="Rokhsar D.S."/>
            <person name="Dawson S.C."/>
        </authorList>
    </citation>
    <scope>NUCLEOTIDE SEQUENCE [LARGE SCALE GENOMIC DNA]</scope>
    <source>
        <strain evidence="9 10">NEG-M</strain>
    </source>
</reference>
<dbReference type="EMBL" id="GG738868">
    <property type="protein sequence ID" value="EFC44349.1"/>
    <property type="molecule type" value="Genomic_DNA"/>
</dbReference>